<sequence>MCIQEVVMFASVLSAAILGMDVHPIQVEADVSDGLPTFTMVGFPSAQVKEAQDRVRTALKNNGIALPPKRITVNFAPADIKKEGAGFDLPLAAAVLAASDILKSEQLDRVMMAGEISLNGEIHAISGILPIIIRAREEKCRFCVVPYENLREATLIPDMKVIGVRNLQEMIRYVQSPDSYRKEVGKTIESPGKEKLDFSDIRGQESLKRAVEIAVSGFHNLLMIGPPGAGKTMVARRIPGIMPALTFDEGLELTKIYSIAGLLSRGDPLIKERPFRSPHHTCSAQALAGGGRNPRPGEITLAHRGVLFLDEMPEFSRRSLEILRQPLEDKVIRISRVYGTYDFPADFMLCAAMNPCPCGHYPDMNRCRCTPAQVMQYLGRISQPLLDRLDLCAEVSPVDFEGLSSGRKGESTQTIRERVICAQDIQRERYKIEGIQFNGELSGAQIEKYCKMEKDARQLLKMAFQNMPFSARAYHRILKVARTIADMEATESIHRHHIAEALSYRAFDKKYWN</sequence>
<dbReference type="NCBIfam" id="TIGR00368">
    <property type="entry name" value="YifB family Mg chelatase-like AAA ATPase"/>
    <property type="match status" value="1"/>
</dbReference>
<dbReference type="PANTHER" id="PTHR32039">
    <property type="entry name" value="MAGNESIUM-CHELATASE SUBUNIT CHLI"/>
    <property type="match status" value="1"/>
</dbReference>
<evidence type="ECO:0000313" key="4">
    <source>
        <dbReference type="Proteomes" id="UP000006002"/>
    </source>
</evidence>
<reference evidence="3 4" key="1">
    <citation type="submission" date="2007-03" db="EMBL/GenBank/DDBJ databases">
        <authorList>
            <person name="Fulton L."/>
            <person name="Clifton S."/>
            <person name="Fulton B."/>
            <person name="Xu J."/>
            <person name="Minx P."/>
            <person name="Pepin K.H."/>
            <person name="Johnson M."/>
            <person name="Thiruvilangam P."/>
            <person name="Bhonagiri V."/>
            <person name="Nash W.E."/>
            <person name="Mardis E.R."/>
            <person name="Wilson R.K."/>
        </authorList>
    </citation>
    <scope>NUCLEOTIDE SEQUENCE [LARGE SCALE GENOMIC DNA]</scope>
    <source>
        <strain evidence="3 4">ATCC 29174</strain>
    </source>
</reference>
<dbReference type="HOGENOM" id="CLU_026145_1_0_9"/>
<dbReference type="Proteomes" id="UP000006002">
    <property type="component" value="Unassembled WGS sequence"/>
</dbReference>
<organism evidence="3 4">
    <name type="scientific">Blautia obeum ATCC 29174</name>
    <dbReference type="NCBI Taxonomy" id="411459"/>
    <lineage>
        <taxon>Bacteria</taxon>
        <taxon>Bacillati</taxon>
        <taxon>Bacillota</taxon>
        <taxon>Clostridia</taxon>
        <taxon>Lachnospirales</taxon>
        <taxon>Lachnospiraceae</taxon>
        <taxon>Blautia</taxon>
    </lineage>
</organism>
<accession>A5ZQR0</accession>
<name>A5ZQR0_9FIRM</name>
<proteinExistence type="predicted"/>
<dbReference type="PANTHER" id="PTHR32039:SF7">
    <property type="entry name" value="COMPETENCE PROTEIN COMM"/>
    <property type="match status" value="1"/>
</dbReference>
<dbReference type="AlphaFoldDB" id="A5ZQR0"/>
<protein>
    <submittedName>
        <fullName evidence="3">Mg chelatase-like protein</fullName>
    </submittedName>
</protein>
<dbReference type="InterPro" id="IPR027417">
    <property type="entry name" value="P-loop_NTPase"/>
</dbReference>
<feature type="domain" description="Magnesium chelatase ChlI-like catalytic" evidence="1">
    <location>
        <begin position="197"/>
        <end position="399"/>
    </location>
</feature>
<dbReference type="InterPro" id="IPR014721">
    <property type="entry name" value="Ribsml_uS5_D2-typ_fold_subgr"/>
</dbReference>
<dbReference type="SUPFAM" id="SSF54211">
    <property type="entry name" value="Ribosomal protein S5 domain 2-like"/>
    <property type="match status" value="1"/>
</dbReference>
<dbReference type="InterPro" id="IPR004482">
    <property type="entry name" value="Mg_chelat-rel"/>
</dbReference>
<evidence type="ECO:0000259" key="2">
    <source>
        <dbReference type="Pfam" id="PF13335"/>
    </source>
</evidence>
<dbReference type="InterPro" id="IPR045006">
    <property type="entry name" value="CHLI-like"/>
</dbReference>
<evidence type="ECO:0000259" key="1">
    <source>
        <dbReference type="Pfam" id="PF01078"/>
    </source>
</evidence>
<gene>
    <name evidence="3" type="ORF">RUMOBE_01336</name>
</gene>
<dbReference type="Gene3D" id="3.40.50.300">
    <property type="entry name" value="P-loop containing nucleotide triphosphate hydrolases"/>
    <property type="match status" value="1"/>
</dbReference>
<dbReference type="InterPro" id="IPR020568">
    <property type="entry name" value="Ribosomal_Su5_D2-typ_SF"/>
</dbReference>
<dbReference type="Gene3D" id="3.30.230.10">
    <property type="match status" value="1"/>
</dbReference>
<dbReference type="EMBL" id="AAVO02000004">
    <property type="protein sequence ID" value="EDM87917.1"/>
    <property type="molecule type" value="Genomic_DNA"/>
</dbReference>
<dbReference type="InterPro" id="IPR025158">
    <property type="entry name" value="Mg_chelat-rel_C"/>
</dbReference>
<feature type="domain" description="Mg chelatase-related protein C-terminal" evidence="2">
    <location>
        <begin position="409"/>
        <end position="505"/>
    </location>
</feature>
<comment type="caution">
    <text evidence="3">The sequence shown here is derived from an EMBL/GenBank/DDBJ whole genome shotgun (WGS) entry which is preliminary data.</text>
</comment>
<dbReference type="SUPFAM" id="SSF52540">
    <property type="entry name" value="P-loop containing nucleoside triphosphate hydrolases"/>
    <property type="match status" value="1"/>
</dbReference>
<dbReference type="GO" id="GO:0005524">
    <property type="term" value="F:ATP binding"/>
    <property type="evidence" value="ECO:0007669"/>
    <property type="project" value="InterPro"/>
</dbReference>
<reference evidence="3 4" key="2">
    <citation type="submission" date="2007-04" db="EMBL/GenBank/DDBJ databases">
        <title>Draft genome sequence of Ruminococcus obeum (ATCC 29174).</title>
        <authorList>
            <person name="Sudarsanam P."/>
            <person name="Ley R."/>
            <person name="Guruge J."/>
            <person name="Turnbaugh P.J."/>
            <person name="Mahowald M."/>
            <person name="Liep D."/>
            <person name="Gordon J."/>
        </authorList>
    </citation>
    <scope>NUCLEOTIDE SEQUENCE [LARGE SCALE GENOMIC DNA]</scope>
    <source>
        <strain evidence="3 4">ATCC 29174</strain>
    </source>
</reference>
<dbReference type="Pfam" id="PF01078">
    <property type="entry name" value="Mg_chelatase"/>
    <property type="match status" value="1"/>
</dbReference>
<dbReference type="eggNOG" id="COG0606">
    <property type="taxonomic scope" value="Bacteria"/>
</dbReference>
<dbReference type="Pfam" id="PF13541">
    <property type="entry name" value="ChlI"/>
    <property type="match status" value="1"/>
</dbReference>
<evidence type="ECO:0000313" key="3">
    <source>
        <dbReference type="EMBL" id="EDM87917.1"/>
    </source>
</evidence>
<dbReference type="Pfam" id="PF13335">
    <property type="entry name" value="Mg_chelatase_C"/>
    <property type="match status" value="1"/>
</dbReference>
<dbReference type="InterPro" id="IPR000523">
    <property type="entry name" value="Mg_chelatse_chII-like_cat_dom"/>
</dbReference>